<dbReference type="AlphaFoldDB" id="A0A8E3AQ45"/>
<evidence type="ECO:0000256" key="1">
    <source>
        <dbReference type="SAM" id="MobiDB-lite"/>
    </source>
</evidence>
<comment type="caution">
    <text evidence="2">The sequence shown here is derived from an EMBL/GenBank/DDBJ whole genome shotgun (WGS) entry which is preliminary data.</text>
</comment>
<proteinExistence type="predicted"/>
<dbReference type="Gene3D" id="2.40.180.10">
    <property type="entry name" value="Catalase core domain"/>
    <property type="match status" value="2"/>
</dbReference>
<dbReference type="SUPFAM" id="SSF56634">
    <property type="entry name" value="Heme-dependent catalase-like"/>
    <property type="match status" value="2"/>
</dbReference>
<dbReference type="RefSeq" id="WP_215731132.1">
    <property type="nucleotide sequence ID" value="NZ_QAYC01000008.1"/>
</dbReference>
<dbReference type="InterPro" id="IPR020835">
    <property type="entry name" value="Catalase_sf"/>
</dbReference>
<sequence>MTDTSIQTVTAIQIGMMRATQPQLRGQHFKMHGCVEAIFEVDEVAPPLNVGLFAAPGRYKALVRFSNGREKDDRTPDIHGMAIKVLGVAGDKAHPDAPEGEQDFILADNPVFFIRTAEDYAIFMQSLAKNAPRGQPPVEFIEHLSKTHPEDIAVLQGFNKQVQTSPLSADYWSQVPYGFGPDPAHACRYRATPRAGVATGPAGAGHDYLRDAMVAGLAEGAAPVVFDFGVQLRSDADAAVIDNPTVEWAPDYVPVATVTIPPQVFDTHERHAFGEALRYSPWHALSDHRPVGQVNEIRKVVYPASQTERAQIAPLGQDNLRLTEEELREGIDDEFKALIDKLARTFGFLSNTKRGRGTHTWGVAGRGTARFITDPDFPANDFFTFGKVLPVILRHSSPGAREDDRARDGMAASVKFFSGETGHDGPGVLDILMNAGRQLFVRSIQDFSTFVHASPDERKELVRQGLMMEPELIEAYRIRGSFLDSRYHSWQCFEFFDSAGTRSYIRFRLIPGDRGPERGLPEPGFRAEGAPSMDPVPDDPRAPDFLRQEWIYQVKHSEVRYILQGQIHPQPENVHPDHEVLNPARAWNEIHYPWRDLCEIRIDEPILDNEAVSALDMTPNRSPACIRIPLATSPTQYASLGHARALVYPGARAVRAAAEKPQNN</sequence>
<protein>
    <recommendedName>
        <fullName evidence="4">Catalase</fullName>
    </recommendedName>
</protein>
<evidence type="ECO:0000313" key="2">
    <source>
        <dbReference type="EMBL" id="PTW48257.1"/>
    </source>
</evidence>
<feature type="region of interest" description="Disordered" evidence="1">
    <location>
        <begin position="515"/>
        <end position="537"/>
    </location>
</feature>
<keyword evidence="3" id="KW-1185">Reference proteome</keyword>
<evidence type="ECO:0000313" key="3">
    <source>
        <dbReference type="Proteomes" id="UP000244037"/>
    </source>
</evidence>
<name>A0A8E3AQ45_9RHOB</name>
<reference evidence="2 3" key="1">
    <citation type="submission" date="2018-04" db="EMBL/GenBank/DDBJ databases">
        <title>Genomic Encyclopedia of Archaeal and Bacterial Type Strains, Phase II (KMG-II): from individual species to whole genera.</title>
        <authorList>
            <person name="Goeker M."/>
        </authorList>
    </citation>
    <scope>NUCLEOTIDE SEQUENCE [LARGE SCALE GENOMIC DNA]</scope>
    <source>
        <strain evidence="2 3">DSM 19783</strain>
    </source>
</reference>
<accession>A0A8E3AQ45</accession>
<gene>
    <name evidence="2" type="ORF">C8N38_1086</name>
</gene>
<organism evidence="2 3">
    <name type="scientific">Rhodovulum kholense</name>
    <dbReference type="NCBI Taxonomy" id="453584"/>
    <lineage>
        <taxon>Bacteria</taxon>
        <taxon>Pseudomonadati</taxon>
        <taxon>Pseudomonadota</taxon>
        <taxon>Alphaproteobacteria</taxon>
        <taxon>Rhodobacterales</taxon>
        <taxon>Paracoccaceae</taxon>
        <taxon>Rhodovulum</taxon>
    </lineage>
</organism>
<dbReference type="GO" id="GO:0020037">
    <property type="term" value="F:heme binding"/>
    <property type="evidence" value="ECO:0007669"/>
    <property type="project" value="InterPro"/>
</dbReference>
<dbReference type="EMBL" id="QAYC01000008">
    <property type="protein sequence ID" value="PTW48257.1"/>
    <property type="molecule type" value="Genomic_DNA"/>
</dbReference>
<evidence type="ECO:0008006" key="4">
    <source>
        <dbReference type="Google" id="ProtNLM"/>
    </source>
</evidence>
<dbReference type="Proteomes" id="UP000244037">
    <property type="component" value="Unassembled WGS sequence"/>
</dbReference>